<feature type="transmembrane region" description="Helical" evidence="1">
    <location>
        <begin position="61"/>
        <end position="80"/>
    </location>
</feature>
<keyword evidence="1" id="KW-0812">Transmembrane</keyword>
<dbReference type="AlphaFoldDB" id="A0A2H0KJD6"/>
<feature type="transmembrane region" description="Helical" evidence="1">
    <location>
        <begin position="92"/>
        <end position="111"/>
    </location>
</feature>
<sequence>MLIHSTGRHGIFLLPTFPLFFLGFLQLYKEKKLMYYFIFASLIFTPLLFTMVGSVYRASRLLAYIPTASFIFTLGVKFILKIKNKTIEKVLLLFFFLLLSLSYCDFVRYYWYDYPKLISGNFSPNLDGAMAELKKLTLGTGKNPYFEKSTYISQKADMQFFKEVYFPYQEVKIWTREKEPFPVQSFVLSSISGSGEIINYRAIPSLESGQRTMYILGK</sequence>
<reference evidence="2 3" key="1">
    <citation type="submission" date="2017-09" db="EMBL/GenBank/DDBJ databases">
        <title>Depth-based differentiation of microbial function through sediment-hosted aquifers and enrichment of novel symbionts in the deep terrestrial subsurface.</title>
        <authorList>
            <person name="Probst A.J."/>
            <person name="Ladd B."/>
            <person name="Jarett J.K."/>
            <person name="Geller-Mcgrath D.E."/>
            <person name="Sieber C.M."/>
            <person name="Emerson J.B."/>
            <person name="Anantharaman K."/>
            <person name="Thomas B.C."/>
            <person name="Malmstrom R."/>
            <person name="Stieglmeier M."/>
            <person name="Klingl A."/>
            <person name="Woyke T."/>
            <person name="Ryan C.M."/>
            <person name="Banfield J.F."/>
        </authorList>
    </citation>
    <scope>NUCLEOTIDE SEQUENCE [LARGE SCALE GENOMIC DNA]</scope>
    <source>
        <strain evidence="2">CG11_big_fil_rev_8_21_14_0_20_40_12</strain>
    </source>
</reference>
<keyword evidence="1" id="KW-0472">Membrane</keyword>
<dbReference type="Proteomes" id="UP000231371">
    <property type="component" value="Unassembled WGS sequence"/>
</dbReference>
<name>A0A2H0KJD6_9BACT</name>
<evidence type="ECO:0000256" key="1">
    <source>
        <dbReference type="SAM" id="Phobius"/>
    </source>
</evidence>
<protein>
    <recommendedName>
        <fullName evidence="4">Glycosyltransferase RgtA/B/C/D-like domain-containing protein</fullName>
    </recommendedName>
</protein>
<evidence type="ECO:0000313" key="2">
    <source>
        <dbReference type="EMBL" id="PIQ70514.1"/>
    </source>
</evidence>
<feature type="transmembrane region" description="Helical" evidence="1">
    <location>
        <begin position="12"/>
        <end position="28"/>
    </location>
</feature>
<gene>
    <name evidence="2" type="ORF">COV89_00110</name>
</gene>
<dbReference type="EMBL" id="PCVI01000001">
    <property type="protein sequence ID" value="PIQ70514.1"/>
    <property type="molecule type" value="Genomic_DNA"/>
</dbReference>
<evidence type="ECO:0008006" key="4">
    <source>
        <dbReference type="Google" id="ProtNLM"/>
    </source>
</evidence>
<accession>A0A2H0KJD6</accession>
<organism evidence="2 3">
    <name type="scientific">Candidatus Shapirobacteria bacterium CG11_big_fil_rev_8_21_14_0_20_40_12</name>
    <dbReference type="NCBI Taxonomy" id="1974889"/>
    <lineage>
        <taxon>Bacteria</taxon>
        <taxon>Candidatus Shapironibacteriota</taxon>
    </lineage>
</organism>
<proteinExistence type="predicted"/>
<comment type="caution">
    <text evidence="2">The sequence shown here is derived from an EMBL/GenBank/DDBJ whole genome shotgun (WGS) entry which is preliminary data.</text>
</comment>
<feature type="transmembrane region" description="Helical" evidence="1">
    <location>
        <begin position="35"/>
        <end position="55"/>
    </location>
</feature>
<evidence type="ECO:0000313" key="3">
    <source>
        <dbReference type="Proteomes" id="UP000231371"/>
    </source>
</evidence>
<keyword evidence="1" id="KW-1133">Transmembrane helix</keyword>